<dbReference type="InterPro" id="IPR013783">
    <property type="entry name" value="Ig-like_fold"/>
</dbReference>
<gene>
    <name evidence="4" type="ORF">CBF27_13370</name>
</gene>
<evidence type="ECO:0008006" key="6">
    <source>
        <dbReference type="Google" id="ProtNLM"/>
    </source>
</evidence>
<dbReference type="AlphaFoldDB" id="A0A430ALS4"/>
<keyword evidence="2" id="KW-0472">Membrane</keyword>
<feature type="compositionally biased region" description="Basic and acidic residues" evidence="1">
    <location>
        <begin position="187"/>
        <end position="196"/>
    </location>
</feature>
<dbReference type="RefSeq" id="WP_126815148.1">
    <property type="nucleotide sequence ID" value="NZ_NGKC01000023.1"/>
</dbReference>
<keyword evidence="2" id="KW-0812">Transmembrane</keyword>
<dbReference type="Proteomes" id="UP000286773">
    <property type="component" value="Unassembled WGS sequence"/>
</dbReference>
<feature type="region of interest" description="Disordered" evidence="1">
    <location>
        <begin position="127"/>
        <end position="196"/>
    </location>
</feature>
<evidence type="ECO:0000256" key="3">
    <source>
        <dbReference type="SAM" id="SignalP"/>
    </source>
</evidence>
<evidence type="ECO:0000313" key="4">
    <source>
        <dbReference type="EMBL" id="RSU09090.1"/>
    </source>
</evidence>
<keyword evidence="3" id="KW-0732">Signal</keyword>
<reference evidence="4 5" key="1">
    <citation type="submission" date="2017-05" db="EMBL/GenBank/DDBJ databases">
        <title>Vagococcus spp. assemblies.</title>
        <authorList>
            <person name="Gulvik C.A."/>
        </authorList>
    </citation>
    <scope>NUCLEOTIDE SEQUENCE [LARGE SCALE GENOMIC DNA]</scope>
    <source>
        <strain evidence="4 5">LMG 24798</strain>
    </source>
</reference>
<feature type="chain" id="PRO_5019096164" description="Gram-positive cocci surface proteins LPxTG domain-containing protein" evidence="3">
    <location>
        <begin position="24"/>
        <end position="244"/>
    </location>
</feature>
<dbReference type="EMBL" id="NGKC01000023">
    <property type="protein sequence ID" value="RSU09090.1"/>
    <property type="molecule type" value="Genomic_DNA"/>
</dbReference>
<organism evidence="4 5">
    <name type="scientific">Vagococcus acidifermentans</name>
    <dbReference type="NCBI Taxonomy" id="564710"/>
    <lineage>
        <taxon>Bacteria</taxon>
        <taxon>Bacillati</taxon>
        <taxon>Bacillota</taxon>
        <taxon>Bacilli</taxon>
        <taxon>Lactobacillales</taxon>
        <taxon>Enterococcaceae</taxon>
        <taxon>Vagococcus</taxon>
    </lineage>
</organism>
<protein>
    <recommendedName>
        <fullName evidence="6">Gram-positive cocci surface proteins LPxTG domain-containing protein</fullName>
    </recommendedName>
</protein>
<name>A0A430ALS4_9ENTE</name>
<evidence type="ECO:0000256" key="2">
    <source>
        <dbReference type="SAM" id="Phobius"/>
    </source>
</evidence>
<feature type="transmembrane region" description="Helical" evidence="2">
    <location>
        <begin position="217"/>
        <end position="236"/>
    </location>
</feature>
<comment type="caution">
    <text evidence="4">The sequence shown here is derived from an EMBL/GenBank/DDBJ whole genome shotgun (WGS) entry which is preliminary data.</text>
</comment>
<dbReference type="Gene3D" id="2.60.40.10">
    <property type="entry name" value="Immunoglobulins"/>
    <property type="match status" value="1"/>
</dbReference>
<keyword evidence="5" id="KW-1185">Reference proteome</keyword>
<keyword evidence="2" id="KW-1133">Transmembrane helix</keyword>
<evidence type="ECO:0000313" key="5">
    <source>
        <dbReference type="Proteomes" id="UP000286773"/>
    </source>
</evidence>
<evidence type="ECO:0000256" key="1">
    <source>
        <dbReference type="SAM" id="MobiDB-lite"/>
    </source>
</evidence>
<feature type="signal peptide" evidence="3">
    <location>
        <begin position="1"/>
        <end position="23"/>
    </location>
</feature>
<proteinExistence type="predicted"/>
<sequence>MKKKMIFALIILFSLFSFQAVSAAETSDIVTPDVSHADVNEATLTIDNLAIDESAYLLSGTVSPNTTVEVWDEAGFSGETISDEAGAFSYTFDYLPKRIRVRLVGNSGEVVEAMVFTSADHIGGYGSVDSADGDTQPAAANPVPPANNESETSDTKKQIVSDDVSNQHKSAPTPAEKTLSNETQGDAETKTKKDKAAPTRNIFNATLPKTDEVVDNVFFNTGLVFLALLILFVFALQRGRNRRY</sequence>
<accession>A0A430ALS4</accession>